<feature type="signal peptide" evidence="2">
    <location>
        <begin position="1"/>
        <end position="20"/>
    </location>
</feature>
<evidence type="ECO:0000256" key="2">
    <source>
        <dbReference type="SAM" id="SignalP"/>
    </source>
</evidence>
<sequence>MVKKLLLLLLLVSLSSAVVAQQQKKNSGTQDSVTALKEIVASPNPFSVTTKIKFQAAAVFEILFSVKDLIGNVVYSQKYTTKVGANSIPFYRDKLDSGIYIYSLKTNTEIKSKRIVIK</sequence>
<gene>
    <name evidence="4" type="ORF">FF125_06535</name>
</gene>
<dbReference type="InterPro" id="IPR026444">
    <property type="entry name" value="Secre_tail"/>
</dbReference>
<accession>A0A5B7TPF9</accession>
<dbReference type="Proteomes" id="UP000306229">
    <property type="component" value="Chromosome"/>
</dbReference>
<name>A0A5B7TPF9_9FLAO</name>
<dbReference type="RefSeq" id="WP_138949007.1">
    <property type="nucleotide sequence ID" value="NZ_CP040749.1"/>
</dbReference>
<protein>
    <submittedName>
        <fullName evidence="4">T9SS type A sorting domain-containing protein</fullName>
    </submittedName>
</protein>
<evidence type="ECO:0000256" key="1">
    <source>
        <dbReference type="ARBA" id="ARBA00022729"/>
    </source>
</evidence>
<dbReference type="OrthoDB" id="1449234at2"/>
<dbReference type="EMBL" id="CP040749">
    <property type="protein sequence ID" value="QCX38100.1"/>
    <property type="molecule type" value="Genomic_DNA"/>
</dbReference>
<feature type="chain" id="PRO_5022897964" evidence="2">
    <location>
        <begin position="21"/>
        <end position="118"/>
    </location>
</feature>
<proteinExistence type="predicted"/>
<feature type="domain" description="Secretion system C-terminal sorting" evidence="3">
    <location>
        <begin position="43"/>
        <end position="117"/>
    </location>
</feature>
<dbReference type="NCBIfam" id="TIGR04183">
    <property type="entry name" value="Por_Secre_tail"/>
    <property type="match status" value="1"/>
</dbReference>
<dbReference type="Pfam" id="PF18962">
    <property type="entry name" value="Por_Secre_tail"/>
    <property type="match status" value="1"/>
</dbReference>
<dbReference type="KEGG" id="fbe:FF125_06535"/>
<dbReference type="AlphaFoldDB" id="A0A5B7TPF9"/>
<evidence type="ECO:0000313" key="4">
    <source>
        <dbReference type="EMBL" id="QCX38100.1"/>
    </source>
</evidence>
<evidence type="ECO:0000313" key="5">
    <source>
        <dbReference type="Proteomes" id="UP000306229"/>
    </source>
</evidence>
<organism evidence="4 5">
    <name type="scientific">Aureibaculum algae</name>
    <dbReference type="NCBI Taxonomy" id="2584122"/>
    <lineage>
        <taxon>Bacteria</taxon>
        <taxon>Pseudomonadati</taxon>
        <taxon>Bacteroidota</taxon>
        <taxon>Flavobacteriia</taxon>
        <taxon>Flavobacteriales</taxon>
        <taxon>Flavobacteriaceae</taxon>
        <taxon>Aureibaculum</taxon>
    </lineage>
</organism>
<keyword evidence="5" id="KW-1185">Reference proteome</keyword>
<evidence type="ECO:0000259" key="3">
    <source>
        <dbReference type="Pfam" id="PF18962"/>
    </source>
</evidence>
<reference evidence="4 5" key="1">
    <citation type="submission" date="2019-05" db="EMBL/GenBank/DDBJ databases">
        <title>Algicella ahnfeltiae gen. nov., sp. nov., a novel marine bacterium of the family Flavobacteriaceae isolated from a red alga.</title>
        <authorList>
            <person name="Nedashkovskaya O.I."/>
            <person name="Kukhlevskiy A.D."/>
            <person name="Kim S.-G."/>
            <person name="Zhukova N.V."/>
            <person name="Mikhailov V.V."/>
        </authorList>
    </citation>
    <scope>NUCLEOTIDE SEQUENCE [LARGE SCALE GENOMIC DNA]</scope>
    <source>
        <strain evidence="4 5">10Alg115</strain>
    </source>
</reference>
<keyword evidence="1 2" id="KW-0732">Signal</keyword>